<dbReference type="Pfam" id="PF21597">
    <property type="entry name" value="TetR_C_43"/>
    <property type="match status" value="1"/>
</dbReference>
<dbReference type="PANTHER" id="PTHR30055:SF234">
    <property type="entry name" value="HTH-TYPE TRANSCRIPTIONAL REGULATOR BETI"/>
    <property type="match status" value="1"/>
</dbReference>
<sequence length="213" mass="23151">MSLDEHNARPKRKDAALNNERLVQAAREVFAQQGLSATLEDIARHAGIGVGTVYRNFSSKKAIVETLYDAAVDSALAEAQTALEIEDPWLAIVAFFEITAANQARDRGLCETFLGNDGFGPHERIAEKLVAVLSPLFDRAHAAGLLRDGVSVTDIGPIFAMLNSVYRVSDEHPDLWRRYLALILDGLRARDRLALPVPALDVAAFATALTTGD</sequence>
<dbReference type="Pfam" id="PF00440">
    <property type="entry name" value="TetR_N"/>
    <property type="match status" value="1"/>
</dbReference>
<dbReference type="SUPFAM" id="SSF46689">
    <property type="entry name" value="Homeodomain-like"/>
    <property type="match status" value="1"/>
</dbReference>
<organism evidence="6 7">
    <name type="scientific">Paramicrobacterium chengjingii</name>
    <dbReference type="NCBI Taxonomy" id="2769067"/>
    <lineage>
        <taxon>Bacteria</taxon>
        <taxon>Bacillati</taxon>
        <taxon>Actinomycetota</taxon>
        <taxon>Actinomycetes</taxon>
        <taxon>Micrococcales</taxon>
        <taxon>Microbacteriaceae</taxon>
        <taxon>Paramicrobacterium</taxon>
    </lineage>
</organism>
<evidence type="ECO:0000256" key="1">
    <source>
        <dbReference type="ARBA" id="ARBA00023015"/>
    </source>
</evidence>
<dbReference type="PROSITE" id="PS50977">
    <property type="entry name" value="HTH_TETR_2"/>
    <property type="match status" value="1"/>
</dbReference>
<feature type="domain" description="HTH tetR-type" evidence="5">
    <location>
        <begin position="16"/>
        <end position="75"/>
    </location>
</feature>
<dbReference type="PANTHER" id="PTHR30055">
    <property type="entry name" value="HTH-TYPE TRANSCRIPTIONAL REGULATOR RUTR"/>
    <property type="match status" value="1"/>
</dbReference>
<dbReference type="SUPFAM" id="SSF48498">
    <property type="entry name" value="Tetracyclin repressor-like, C-terminal domain"/>
    <property type="match status" value="1"/>
</dbReference>
<keyword evidence="1" id="KW-0805">Transcription regulation</keyword>
<dbReference type="InterPro" id="IPR009057">
    <property type="entry name" value="Homeodomain-like_sf"/>
</dbReference>
<keyword evidence="2 4" id="KW-0238">DNA-binding</keyword>
<keyword evidence="3" id="KW-0804">Transcription</keyword>
<protein>
    <submittedName>
        <fullName evidence="6">TetR/AcrR family transcriptional regulator</fullName>
    </submittedName>
</protein>
<evidence type="ECO:0000259" key="5">
    <source>
        <dbReference type="PROSITE" id="PS50977"/>
    </source>
</evidence>
<dbReference type="InterPro" id="IPR001647">
    <property type="entry name" value="HTH_TetR"/>
</dbReference>
<dbReference type="Gene3D" id="1.10.357.10">
    <property type="entry name" value="Tetracycline Repressor, domain 2"/>
    <property type="match status" value="1"/>
</dbReference>
<name>A0ABX6YLU8_9MICO</name>
<accession>A0ABX6YLU8</accession>
<evidence type="ECO:0000256" key="3">
    <source>
        <dbReference type="ARBA" id="ARBA00023163"/>
    </source>
</evidence>
<dbReference type="InterPro" id="IPR050109">
    <property type="entry name" value="HTH-type_TetR-like_transc_reg"/>
</dbReference>
<gene>
    <name evidence="6" type="ORF">HCR76_04755</name>
</gene>
<reference evidence="6 7" key="1">
    <citation type="submission" date="2020-12" db="EMBL/GenBank/DDBJ databases">
        <title>Microbacterium sp. HY060.</title>
        <authorList>
            <person name="Zhou J."/>
        </authorList>
    </citation>
    <scope>NUCLEOTIDE SEQUENCE [LARGE SCALE GENOMIC DNA]</scope>
    <source>
        <strain evidence="6 7">HY60</strain>
    </source>
</reference>
<evidence type="ECO:0000256" key="4">
    <source>
        <dbReference type="PROSITE-ProRule" id="PRU00335"/>
    </source>
</evidence>
<dbReference type="Proteomes" id="UP000662814">
    <property type="component" value="Chromosome"/>
</dbReference>
<proteinExistence type="predicted"/>
<evidence type="ECO:0000256" key="2">
    <source>
        <dbReference type="ARBA" id="ARBA00023125"/>
    </source>
</evidence>
<keyword evidence="7" id="KW-1185">Reference proteome</keyword>
<dbReference type="InterPro" id="IPR049445">
    <property type="entry name" value="TetR_SbtR-like_C"/>
</dbReference>
<feature type="DNA-binding region" description="H-T-H motif" evidence="4">
    <location>
        <begin position="38"/>
        <end position="57"/>
    </location>
</feature>
<evidence type="ECO:0000313" key="7">
    <source>
        <dbReference type="Proteomes" id="UP000662814"/>
    </source>
</evidence>
<evidence type="ECO:0000313" key="6">
    <source>
        <dbReference type="EMBL" id="QPZ39376.1"/>
    </source>
</evidence>
<dbReference type="InterPro" id="IPR036271">
    <property type="entry name" value="Tet_transcr_reg_TetR-rel_C_sf"/>
</dbReference>
<dbReference type="EMBL" id="CP061169">
    <property type="protein sequence ID" value="QPZ39376.1"/>
    <property type="molecule type" value="Genomic_DNA"/>
</dbReference>
<dbReference type="PRINTS" id="PR00455">
    <property type="entry name" value="HTHTETR"/>
</dbReference>
<dbReference type="RefSeq" id="WP_166988713.1">
    <property type="nucleotide sequence ID" value="NZ_CP061169.1"/>
</dbReference>